<dbReference type="PANTHER" id="PTHR45728:SF1">
    <property type="entry name" value="ACETYL-COA CARBOXYLASE 2"/>
    <property type="match status" value="1"/>
</dbReference>
<dbReference type="Proteomes" id="UP001176940">
    <property type="component" value="Unassembled WGS sequence"/>
</dbReference>
<evidence type="ECO:0000313" key="4">
    <source>
        <dbReference type="Proteomes" id="UP001176940"/>
    </source>
</evidence>
<dbReference type="InterPro" id="IPR011762">
    <property type="entry name" value="COA_CT_N"/>
</dbReference>
<dbReference type="PANTHER" id="PTHR45728">
    <property type="entry name" value="ACETYL-COA CARBOXYLASE, ISOFORM A"/>
    <property type="match status" value="1"/>
</dbReference>
<dbReference type="Gene3D" id="2.40.460.10">
    <property type="entry name" value="Biotin dependent carboxylase carboxyltransferase"/>
    <property type="match status" value="1"/>
</dbReference>
<dbReference type="SUPFAM" id="SSF52096">
    <property type="entry name" value="ClpP/crotonase"/>
    <property type="match status" value="2"/>
</dbReference>
<dbReference type="PROSITE" id="PS50980">
    <property type="entry name" value="COA_CT_NTER"/>
    <property type="match status" value="1"/>
</dbReference>
<reference evidence="3" key="1">
    <citation type="submission" date="2023-07" db="EMBL/GenBank/DDBJ databases">
        <authorList>
            <person name="Stuckert A."/>
        </authorList>
    </citation>
    <scope>NUCLEOTIDE SEQUENCE</scope>
</reference>
<dbReference type="SUPFAM" id="SSF56672">
    <property type="entry name" value="DNA/RNA polymerases"/>
    <property type="match status" value="1"/>
</dbReference>
<dbReference type="InterPro" id="IPR011763">
    <property type="entry name" value="COA_CT_C"/>
</dbReference>
<dbReference type="InterPro" id="IPR029045">
    <property type="entry name" value="ClpP/crotonase-like_dom_sf"/>
</dbReference>
<evidence type="ECO:0000259" key="1">
    <source>
        <dbReference type="PROSITE" id="PS50980"/>
    </source>
</evidence>
<gene>
    <name evidence="3" type="ORF">RIMI_LOCUS9102519</name>
</gene>
<protein>
    <recommendedName>
        <fullName evidence="5">Acetyl-CoA carboxylase</fullName>
    </recommendedName>
</protein>
<sequence length="767" mass="85698">MTEYDDKEQIKALFKLWGPGEPRESDMLTYTELVLDNQGQLVQLNRLPGGNERYNQSLSSSDLIGCSAVIVTSAMQTNKTYALPKNQPLTLKRVGMVAFKMKIKSPEYPKGRDIIVICNDITYKIGSFGPQEDMLFLRASEFARKEGIPRIYIAANSGARIGLAEELRHMFNVAWIDPSDPYKAYTRVIKFSQFFVAKLGGVGLYSGQLILEYIRYVYLILLAVNQYVLTDIIGKEEGIGVENLRGSGTIAGESSLAYDEIITISMVTCRAIGIGAYLVRLGQRVIQVENSHIILTGAGALNKVLGREVYTSNNQLGGVQIMCNNGVSHTMVPDDFEGVYTILQWLSYMPKDKHSPVPVISPSDPIDRLIEFIPTKAPYDPRWMLAGRPHPTIKGTWQTGFFDLGSFKEIMQRWAQTVIVGRARLGGIPLGVIAVETRSVETAVPADPANPESEAKIIQQAGQVWFPDSAFKTAQAIKDFNREGLPIIIFANWRGFSGGMKDMYDQVLKFGAYIVDSLREFKQPVLVYIPPFAELRGGSWVVIDPTINPLYMELYADKDSRCAVMGSRKNGYRGGVLEAEGTVEIRFRRKDLIKTMRRLDPIYTQIVEQLGTPELSELERKSLEKKLKAREDQLLPIYHQIAVKFADLHDTPGRMQEKGVITRFLRFAISNLHFQFITLPFGLASATRVFTKVMAAVVSIMHSQGIVILPYLDGLLVKGPSFRACKESVSITLDILARLGLLVNLRKLPPVPSLRITFLGMIFDTSP</sequence>
<organism evidence="3 4">
    <name type="scientific">Ranitomeya imitator</name>
    <name type="common">mimic poison frog</name>
    <dbReference type="NCBI Taxonomy" id="111125"/>
    <lineage>
        <taxon>Eukaryota</taxon>
        <taxon>Metazoa</taxon>
        <taxon>Chordata</taxon>
        <taxon>Craniata</taxon>
        <taxon>Vertebrata</taxon>
        <taxon>Euteleostomi</taxon>
        <taxon>Amphibia</taxon>
        <taxon>Batrachia</taxon>
        <taxon>Anura</taxon>
        <taxon>Neobatrachia</taxon>
        <taxon>Hyloidea</taxon>
        <taxon>Dendrobatidae</taxon>
        <taxon>Dendrobatinae</taxon>
        <taxon>Ranitomeya</taxon>
    </lineage>
</organism>
<dbReference type="InterPro" id="IPR034733">
    <property type="entry name" value="AcCoA_carboxyl_beta"/>
</dbReference>
<dbReference type="EMBL" id="CAUEEQ010018612">
    <property type="protein sequence ID" value="CAJ0940987.1"/>
    <property type="molecule type" value="Genomic_DNA"/>
</dbReference>
<comment type="caution">
    <text evidence="3">The sequence shown here is derived from an EMBL/GenBank/DDBJ whole genome shotgun (WGS) entry which is preliminary data.</text>
</comment>
<evidence type="ECO:0000259" key="2">
    <source>
        <dbReference type="PROSITE" id="PS50989"/>
    </source>
</evidence>
<evidence type="ECO:0000313" key="3">
    <source>
        <dbReference type="EMBL" id="CAJ0940987.1"/>
    </source>
</evidence>
<feature type="domain" description="CoA carboxyltransferase C-terminal" evidence="2">
    <location>
        <begin position="365"/>
        <end position="667"/>
    </location>
</feature>
<dbReference type="Gene3D" id="3.90.226.10">
    <property type="entry name" value="2-enoyl-CoA Hydratase, Chain A, domain 1"/>
    <property type="match status" value="2"/>
</dbReference>
<accession>A0ABN9LKS7</accession>
<keyword evidence="4" id="KW-1185">Reference proteome</keyword>
<dbReference type="InterPro" id="IPR043502">
    <property type="entry name" value="DNA/RNA_pol_sf"/>
</dbReference>
<dbReference type="Pfam" id="PF01039">
    <property type="entry name" value="Carboxyl_trans"/>
    <property type="match status" value="1"/>
</dbReference>
<feature type="domain" description="CoA carboxyltransferase N-terminal" evidence="1">
    <location>
        <begin position="31"/>
        <end position="361"/>
    </location>
</feature>
<dbReference type="PROSITE" id="PS50989">
    <property type="entry name" value="COA_CT_CTER"/>
    <property type="match status" value="1"/>
</dbReference>
<proteinExistence type="predicted"/>
<dbReference type="InterPro" id="IPR049076">
    <property type="entry name" value="ACCA"/>
</dbReference>
<evidence type="ECO:0008006" key="5">
    <source>
        <dbReference type="Google" id="ProtNLM"/>
    </source>
</evidence>
<name>A0ABN9LKS7_9NEOB</name>